<evidence type="ECO:0000313" key="3">
    <source>
        <dbReference type="Proteomes" id="UP000326241"/>
    </source>
</evidence>
<organism evidence="2 3">
    <name type="scientific">Pseudomonas fluorescens</name>
    <dbReference type="NCBI Taxonomy" id="294"/>
    <lineage>
        <taxon>Bacteria</taxon>
        <taxon>Pseudomonadati</taxon>
        <taxon>Pseudomonadota</taxon>
        <taxon>Gammaproteobacteria</taxon>
        <taxon>Pseudomonadales</taxon>
        <taxon>Pseudomonadaceae</taxon>
        <taxon>Pseudomonas</taxon>
    </lineage>
</organism>
<gene>
    <name evidence="2" type="ORF">PS624_03753</name>
</gene>
<sequence length="44" mass="4681">MDVPMQNDQKWCGREGQGPHAGSAAGAGRVSRSEGVIGEWRRVG</sequence>
<evidence type="ECO:0000313" key="2">
    <source>
        <dbReference type="EMBL" id="VVN09467.1"/>
    </source>
</evidence>
<dbReference type="EMBL" id="CABVGZ010000043">
    <property type="protein sequence ID" value="VVN09467.1"/>
    <property type="molecule type" value="Genomic_DNA"/>
</dbReference>
<evidence type="ECO:0000256" key="1">
    <source>
        <dbReference type="SAM" id="MobiDB-lite"/>
    </source>
</evidence>
<reference evidence="2 3" key="1">
    <citation type="submission" date="2019-09" db="EMBL/GenBank/DDBJ databases">
        <authorList>
            <person name="Chandra G."/>
            <person name="Truman W A."/>
        </authorList>
    </citation>
    <scope>NUCLEOTIDE SEQUENCE [LARGE SCALE GENOMIC DNA]</scope>
    <source>
        <strain evidence="2">PS624</strain>
    </source>
</reference>
<accession>A0A5E6UVF3</accession>
<feature type="region of interest" description="Disordered" evidence="1">
    <location>
        <begin position="1"/>
        <end position="44"/>
    </location>
</feature>
<dbReference type="Proteomes" id="UP000326241">
    <property type="component" value="Unassembled WGS sequence"/>
</dbReference>
<protein>
    <submittedName>
        <fullName evidence="2">Uncharacterized protein</fullName>
    </submittedName>
</protein>
<proteinExistence type="predicted"/>
<name>A0A5E6UVF3_PSEFL</name>
<dbReference type="AlphaFoldDB" id="A0A5E6UVF3"/>
<feature type="compositionally biased region" description="Low complexity" evidence="1">
    <location>
        <begin position="21"/>
        <end position="35"/>
    </location>
</feature>